<evidence type="ECO:0000256" key="1">
    <source>
        <dbReference type="SAM" id="MobiDB-lite"/>
    </source>
</evidence>
<dbReference type="Pfam" id="PF20750">
    <property type="entry name" value="PAP_NTPase"/>
    <property type="match status" value="1"/>
</dbReference>
<protein>
    <recommendedName>
        <fullName evidence="3">Poly(A) polymerase nucleotidyltransferase domain-containing protein</fullName>
    </recommendedName>
</protein>
<keyword evidence="2" id="KW-0732">Signal</keyword>
<sequence length="152" mass="16647">MASALRLIGVVWVVTKPASTGSSLNDDLAWVSWATGGGLVASQPRHRSLGDSQEWPGRQSLEATKGGLGDGGSRRPQPRWALDAEGPNRLCGRHRAHLLVRPTLVDLEATAQLEMLLREARLDETPEEAALRETVLRDLEGIVDRWVKCLTH</sequence>
<feature type="signal peptide" evidence="2">
    <location>
        <begin position="1"/>
        <end position="20"/>
    </location>
</feature>
<proteinExistence type="predicted"/>
<reference evidence="4" key="2">
    <citation type="submission" date="2021-02" db="EMBL/GenBank/DDBJ databases">
        <authorList>
            <person name="Kimball J.A."/>
            <person name="Haas M.W."/>
            <person name="Macchietto M."/>
            <person name="Kono T."/>
            <person name="Duquette J."/>
            <person name="Shao M."/>
        </authorList>
    </citation>
    <scope>NUCLEOTIDE SEQUENCE</scope>
    <source>
        <tissue evidence="4">Fresh leaf tissue</tissue>
    </source>
</reference>
<reference evidence="4" key="1">
    <citation type="journal article" date="2021" name="bioRxiv">
        <title>Whole Genome Assembly and Annotation of Northern Wild Rice, Zizania palustris L., Supports a Whole Genome Duplication in the Zizania Genus.</title>
        <authorList>
            <person name="Haas M."/>
            <person name="Kono T."/>
            <person name="Macchietto M."/>
            <person name="Millas R."/>
            <person name="McGilp L."/>
            <person name="Shao M."/>
            <person name="Duquette J."/>
            <person name="Hirsch C.N."/>
            <person name="Kimball J."/>
        </authorList>
    </citation>
    <scope>NUCLEOTIDE SEQUENCE</scope>
    <source>
        <tissue evidence="4">Fresh leaf tissue</tissue>
    </source>
</reference>
<keyword evidence="5" id="KW-1185">Reference proteome</keyword>
<accession>A0A8J5VG95</accession>
<evidence type="ECO:0000256" key="2">
    <source>
        <dbReference type="SAM" id="SignalP"/>
    </source>
</evidence>
<dbReference type="EMBL" id="JAAALK010000285">
    <property type="protein sequence ID" value="KAG8066015.1"/>
    <property type="molecule type" value="Genomic_DNA"/>
</dbReference>
<organism evidence="4 5">
    <name type="scientific">Zizania palustris</name>
    <name type="common">Northern wild rice</name>
    <dbReference type="NCBI Taxonomy" id="103762"/>
    <lineage>
        <taxon>Eukaryota</taxon>
        <taxon>Viridiplantae</taxon>
        <taxon>Streptophyta</taxon>
        <taxon>Embryophyta</taxon>
        <taxon>Tracheophyta</taxon>
        <taxon>Spermatophyta</taxon>
        <taxon>Magnoliopsida</taxon>
        <taxon>Liliopsida</taxon>
        <taxon>Poales</taxon>
        <taxon>Poaceae</taxon>
        <taxon>BOP clade</taxon>
        <taxon>Oryzoideae</taxon>
        <taxon>Oryzeae</taxon>
        <taxon>Zizaniinae</taxon>
        <taxon>Zizania</taxon>
    </lineage>
</organism>
<feature type="chain" id="PRO_5035259759" description="Poly(A) polymerase nucleotidyltransferase domain-containing protein" evidence="2">
    <location>
        <begin position="21"/>
        <end position="152"/>
    </location>
</feature>
<comment type="caution">
    <text evidence="4">The sequence shown here is derived from an EMBL/GenBank/DDBJ whole genome shotgun (WGS) entry which is preliminary data.</text>
</comment>
<dbReference type="Proteomes" id="UP000729402">
    <property type="component" value="Unassembled WGS sequence"/>
</dbReference>
<dbReference type="InterPro" id="IPR048840">
    <property type="entry name" value="PolA_pol_NTPase"/>
</dbReference>
<feature type="domain" description="Poly(A) polymerase nucleotidyltransferase" evidence="3">
    <location>
        <begin position="101"/>
        <end position="149"/>
    </location>
</feature>
<evidence type="ECO:0000313" key="4">
    <source>
        <dbReference type="EMBL" id="KAG8066015.1"/>
    </source>
</evidence>
<feature type="region of interest" description="Disordered" evidence="1">
    <location>
        <begin position="42"/>
        <end position="83"/>
    </location>
</feature>
<evidence type="ECO:0000313" key="5">
    <source>
        <dbReference type="Proteomes" id="UP000729402"/>
    </source>
</evidence>
<name>A0A8J5VG95_ZIZPA</name>
<dbReference type="AlphaFoldDB" id="A0A8J5VG95"/>
<evidence type="ECO:0000259" key="3">
    <source>
        <dbReference type="Pfam" id="PF20750"/>
    </source>
</evidence>
<gene>
    <name evidence="4" type="ORF">GUJ93_ZPchr0004g39302</name>
</gene>